<feature type="signal peptide" evidence="1">
    <location>
        <begin position="1"/>
        <end position="27"/>
    </location>
</feature>
<gene>
    <name evidence="2" type="ORF">PLUA15_20134</name>
</gene>
<proteinExistence type="predicted"/>
<evidence type="ECO:0000313" key="3">
    <source>
        <dbReference type="Proteomes" id="UP000219564"/>
    </source>
</evidence>
<protein>
    <submittedName>
        <fullName evidence="2">Uncharacterized protein</fullName>
    </submittedName>
</protein>
<dbReference type="RefSeq" id="WP_047279576.1">
    <property type="nucleotide sequence ID" value="NZ_JABUYM010000112.1"/>
</dbReference>
<reference evidence="2 3" key="1">
    <citation type="submission" date="2017-08" db="EMBL/GenBank/DDBJ databases">
        <authorList>
            <person name="Chaillou S."/>
        </authorList>
    </citation>
    <scope>NUCLEOTIDE SEQUENCE [LARGE SCALE GENOMIC DNA]</scope>
    <source>
        <strain evidence="2 3">MFPA15A1205</strain>
    </source>
</reference>
<organism evidence="2 3">
    <name type="scientific">Pseudomonas lundensis</name>
    <dbReference type="NCBI Taxonomy" id="86185"/>
    <lineage>
        <taxon>Bacteria</taxon>
        <taxon>Pseudomonadati</taxon>
        <taxon>Pseudomonadota</taxon>
        <taxon>Gammaproteobacteria</taxon>
        <taxon>Pseudomonadales</taxon>
        <taxon>Pseudomonadaceae</taxon>
        <taxon>Pseudomonas</taxon>
    </lineage>
</organism>
<sequence length="98" mass="10739">MSALTVTKNTALAAIITAVFMSAPAMAAEGGKCRTDIAYNSVVPLDATPENFEILRKVYEAKDIRVERKGVAYTTEFNENRLRIGVGTDNKVSYYRCG</sequence>
<feature type="chain" id="PRO_5043724182" evidence="1">
    <location>
        <begin position="28"/>
        <end position="98"/>
    </location>
</feature>
<dbReference type="AlphaFoldDB" id="A0AAX2H4I1"/>
<dbReference type="Proteomes" id="UP000219564">
    <property type="component" value="Unassembled WGS sequence"/>
</dbReference>
<name>A0AAX2H4I1_9PSED</name>
<dbReference type="Gene3D" id="3.30.10.10">
    <property type="entry name" value="Trypsin Inhibitor V, subunit A"/>
    <property type="match status" value="1"/>
</dbReference>
<evidence type="ECO:0000256" key="1">
    <source>
        <dbReference type="SAM" id="SignalP"/>
    </source>
</evidence>
<evidence type="ECO:0000313" key="2">
    <source>
        <dbReference type="EMBL" id="SOB51369.1"/>
    </source>
</evidence>
<keyword evidence="1" id="KW-0732">Signal</keyword>
<dbReference type="EMBL" id="OBKZ01000012">
    <property type="protein sequence ID" value="SOB51369.1"/>
    <property type="molecule type" value="Genomic_DNA"/>
</dbReference>
<accession>A0AAX2H4I1</accession>
<comment type="caution">
    <text evidence="2">The sequence shown here is derived from an EMBL/GenBank/DDBJ whole genome shotgun (WGS) entry which is preliminary data.</text>
</comment>